<dbReference type="SUPFAM" id="SSF47823">
    <property type="entry name" value="lambda integrase-like, N-terminal domain"/>
    <property type="match status" value="1"/>
</dbReference>
<dbReference type="GO" id="GO:0006310">
    <property type="term" value="P:DNA recombination"/>
    <property type="evidence" value="ECO:0007669"/>
    <property type="project" value="UniProtKB-KW"/>
</dbReference>
<dbReference type="PANTHER" id="PTHR30349">
    <property type="entry name" value="PHAGE INTEGRASE-RELATED"/>
    <property type="match status" value="1"/>
</dbReference>
<dbReference type="InterPro" id="IPR002104">
    <property type="entry name" value="Integrase_catalytic"/>
</dbReference>
<proteinExistence type="predicted"/>
<dbReference type="AlphaFoldDB" id="A0A1W1D535"/>
<dbReference type="EMBL" id="FPHP01000045">
    <property type="protein sequence ID" value="SFV75724.1"/>
    <property type="molecule type" value="Genomic_DNA"/>
</dbReference>
<keyword evidence="1" id="KW-0229">DNA integration</keyword>
<dbReference type="InterPro" id="IPR013762">
    <property type="entry name" value="Integrase-like_cat_sf"/>
</dbReference>
<dbReference type="SUPFAM" id="SSF56349">
    <property type="entry name" value="DNA breaking-rejoining enzymes"/>
    <property type="match status" value="1"/>
</dbReference>
<dbReference type="InterPro" id="IPR004107">
    <property type="entry name" value="Integrase_SAM-like_N"/>
</dbReference>
<dbReference type="GO" id="GO:0003677">
    <property type="term" value="F:DNA binding"/>
    <property type="evidence" value="ECO:0007669"/>
    <property type="project" value="UniProtKB-KW"/>
</dbReference>
<evidence type="ECO:0000259" key="5">
    <source>
        <dbReference type="PROSITE" id="PS51900"/>
    </source>
</evidence>
<feature type="domain" description="Core-binding (CB)" evidence="5">
    <location>
        <begin position="1"/>
        <end position="77"/>
    </location>
</feature>
<dbReference type="InterPro" id="IPR010998">
    <property type="entry name" value="Integrase_recombinase_N"/>
</dbReference>
<feature type="domain" description="Tyr recombinase" evidence="4">
    <location>
        <begin position="96"/>
        <end position="265"/>
    </location>
</feature>
<evidence type="ECO:0000256" key="2">
    <source>
        <dbReference type="ARBA" id="ARBA00023125"/>
    </source>
</evidence>
<evidence type="ECO:0000256" key="1">
    <source>
        <dbReference type="ARBA" id="ARBA00022908"/>
    </source>
</evidence>
<evidence type="ECO:0000256" key="3">
    <source>
        <dbReference type="ARBA" id="ARBA00023172"/>
    </source>
</evidence>
<dbReference type="Gene3D" id="1.10.150.130">
    <property type="match status" value="1"/>
</dbReference>
<keyword evidence="3" id="KW-0233">DNA recombination</keyword>
<organism evidence="6">
    <name type="scientific">hydrothermal vent metagenome</name>
    <dbReference type="NCBI Taxonomy" id="652676"/>
    <lineage>
        <taxon>unclassified sequences</taxon>
        <taxon>metagenomes</taxon>
        <taxon>ecological metagenomes</taxon>
    </lineage>
</organism>
<dbReference type="PANTHER" id="PTHR30349:SF81">
    <property type="entry name" value="TYROSINE RECOMBINASE XERC"/>
    <property type="match status" value="1"/>
</dbReference>
<evidence type="ECO:0000259" key="4">
    <source>
        <dbReference type="PROSITE" id="PS51898"/>
    </source>
</evidence>
<dbReference type="InterPro" id="IPR050090">
    <property type="entry name" value="Tyrosine_recombinase_XerCD"/>
</dbReference>
<name>A0A1W1D535_9ZZZZ</name>
<dbReference type="Pfam" id="PF00589">
    <property type="entry name" value="Phage_integrase"/>
    <property type="match status" value="1"/>
</dbReference>
<protein>
    <submittedName>
        <fullName evidence="6">Site-specific recombinase XerD</fullName>
    </submittedName>
</protein>
<dbReference type="Pfam" id="PF02899">
    <property type="entry name" value="Phage_int_SAM_1"/>
    <property type="match status" value="1"/>
</dbReference>
<gene>
    <name evidence="6" type="ORF">MNB_SM-3-1160</name>
</gene>
<sequence length="277" mass="31844">MSKELEAFLEYLSVIKALSSKSVQAYKSDLVSIEEELKKPLISLETHTLLAHLAKFTNKRTLNRKFSAVNAFFDFCYKQQFSKQHSKIKFAKIPKLLPKFLSFEEIQRGLELIDTSSWIGKRDYALILFLYATGTRISECLAVTREDIDGEWLKVRHAKGEKERMVPIAPIAKKALDIYLMESPFEKNFLWINYQGNTLSRISAYKITQKYLGVSPHVLRHSYATSLITGGADLRVVQELLGHASLLTTQIYTHIQKQHLKETVEVYHPIGTEDELF</sequence>
<keyword evidence="2" id="KW-0238">DNA-binding</keyword>
<dbReference type="PROSITE" id="PS51898">
    <property type="entry name" value="TYR_RECOMBINASE"/>
    <property type="match status" value="1"/>
</dbReference>
<dbReference type="InterPro" id="IPR044068">
    <property type="entry name" value="CB"/>
</dbReference>
<dbReference type="GO" id="GO:0015074">
    <property type="term" value="P:DNA integration"/>
    <property type="evidence" value="ECO:0007669"/>
    <property type="project" value="UniProtKB-KW"/>
</dbReference>
<dbReference type="InterPro" id="IPR011010">
    <property type="entry name" value="DNA_brk_join_enz"/>
</dbReference>
<dbReference type="PROSITE" id="PS51900">
    <property type="entry name" value="CB"/>
    <property type="match status" value="1"/>
</dbReference>
<reference evidence="6" key="1">
    <citation type="submission" date="2016-10" db="EMBL/GenBank/DDBJ databases">
        <authorList>
            <person name="de Groot N.N."/>
        </authorList>
    </citation>
    <scope>NUCLEOTIDE SEQUENCE</scope>
</reference>
<evidence type="ECO:0000313" key="6">
    <source>
        <dbReference type="EMBL" id="SFV75724.1"/>
    </source>
</evidence>
<accession>A0A1W1D535</accession>
<dbReference type="Gene3D" id="1.10.443.10">
    <property type="entry name" value="Intergrase catalytic core"/>
    <property type="match status" value="1"/>
</dbReference>